<dbReference type="GO" id="GO:0008010">
    <property type="term" value="F:structural constituent of chitin-based larval cuticle"/>
    <property type="evidence" value="ECO:0007669"/>
    <property type="project" value="TreeGrafter"/>
</dbReference>
<dbReference type="PROSITE" id="PS00233">
    <property type="entry name" value="CHIT_BIND_RR_1"/>
    <property type="match status" value="1"/>
</dbReference>
<dbReference type="EMBL" id="JARGDH010000005">
    <property type="protein sequence ID" value="KAL0266840.1"/>
    <property type="molecule type" value="Genomic_DNA"/>
</dbReference>
<dbReference type="GO" id="GO:0062129">
    <property type="term" value="C:chitin-based extracellular matrix"/>
    <property type="evidence" value="ECO:0007669"/>
    <property type="project" value="TreeGrafter"/>
</dbReference>
<dbReference type="PRINTS" id="PR00947">
    <property type="entry name" value="CUTICLE"/>
</dbReference>
<evidence type="ECO:0000256" key="2">
    <source>
        <dbReference type="PROSITE-ProRule" id="PRU00497"/>
    </source>
</evidence>
<evidence type="ECO:0000313" key="4">
    <source>
        <dbReference type="EMBL" id="KAL0266840.1"/>
    </source>
</evidence>
<accession>A0AAW2HAQ3</accession>
<proteinExistence type="predicted"/>
<dbReference type="InterPro" id="IPR050468">
    <property type="entry name" value="Cuticle_Struct_Prot"/>
</dbReference>
<dbReference type="PANTHER" id="PTHR10380">
    <property type="entry name" value="CUTICLE PROTEIN"/>
    <property type="match status" value="1"/>
</dbReference>
<dbReference type="Pfam" id="PF00379">
    <property type="entry name" value="Chitin_bind_4"/>
    <property type="match status" value="1"/>
</dbReference>
<evidence type="ECO:0000256" key="3">
    <source>
        <dbReference type="SAM" id="SignalP"/>
    </source>
</evidence>
<dbReference type="InterPro" id="IPR031311">
    <property type="entry name" value="CHIT_BIND_RR_consensus"/>
</dbReference>
<dbReference type="PANTHER" id="PTHR10380:SF173">
    <property type="entry name" value="CUTICULAR PROTEIN 47EF, ISOFORM C-RELATED"/>
    <property type="match status" value="1"/>
</dbReference>
<evidence type="ECO:0000256" key="1">
    <source>
        <dbReference type="ARBA" id="ARBA00022460"/>
    </source>
</evidence>
<name>A0AAW2HAQ3_9NEOP</name>
<organism evidence="4">
    <name type="scientific">Menopon gallinae</name>
    <name type="common">poultry shaft louse</name>
    <dbReference type="NCBI Taxonomy" id="328185"/>
    <lineage>
        <taxon>Eukaryota</taxon>
        <taxon>Metazoa</taxon>
        <taxon>Ecdysozoa</taxon>
        <taxon>Arthropoda</taxon>
        <taxon>Hexapoda</taxon>
        <taxon>Insecta</taxon>
        <taxon>Pterygota</taxon>
        <taxon>Neoptera</taxon>
        <taxon>Paraneoptera</taxon>
        <taxon>Psocodea</taxon>
        <taxon>Troctomorpha</taxon>
        <taxon>Phthiraptera</taxon>
        <taxon>Amblycera</taxon>
        <taxon>Menoponidae</taxon>
        <taxon>Menopon</taxon>
    </lineage>
</organism>
<feature type="chain" id="PRO_5043419060" evidence="3">
    <location>
        <begin position="17"/>
        <end position="147"/>
    </location>
</feature>
<dbReference type="AlphaFoldDB" id="A0AAW2HAQ3"/>
<reference evidence="4" key="1">
    <citation type="journal article" date="2024" name="Gigascience">
        <title>Chromosome-level genome of the poultry shaft louse Menopon gallinae provides insight into the host-switching and adaptive evolution of parasitic lice.</title>
        <authorList>
            <person name="Xu Y."/>
            <person name="Ma L."/>
            <person name="Liu S."/>
            <person name="Liang Y."/>
            <person name="Liu Q."/>
            <person name="He Z."/>
            <person name="Tian L."/>
            <person name="Duan Y."/>
            <person name="Cai W."/>
            <person name="Li H."/>
            <person name="Song F."/>
        </authorList>
    </citation>
    <scope>NUCLEOTIDE SEQUENCE</scope>
    <source>
        <strain evidence="4">Cailab_2023a</strain>
    </source>
</reference>
<feature type="signal peptide" evidence="3">
    <location>
        <begin position="1"/>
        <end position="16"/>
    </location>
</feature>
<gene>
    <name evidence="4" type="ORF">PYX00_009277</name>
</gene>
<comment type="caution">
    <text evidence="4">The sequence shown here is derived from an EMBL/GenBank/DDBJ whole genome shotgun (WGS) entry which is preliminary data.</text>
</comment>
<protein>
    <submittedName>
        <fullName evidence="4">Uncharacterized protein</fullName>
    </submittedName>
</protein>
<keyword evidence="1 2" id="KW-0193">Cuticle</keyword>
<dbReference type="InterPro" id="IPR000618">
    <property type="entry name" value="Insect_cuticle"/>
</dbReference>
<keyword evidence="3" id="KW-0732">Signal</keyword>
<sequence>MKVFVVVAALVSVAFAAPQYGGKQYSASARSPEADAPILRYDNDVGFDGTYRWSYETGNGIAADEQGQLKNAGNPEAEAQTAQGSFTYTSPEGVPIRLSYIADENGFQPVGDHLPTPPPIPPEILKSLELIRSQPQQQYQPQPNRYG</sequence>
<dbReference type="PROSITE" id="PS51155">
    <property type="entry name" value="CHIT_BIND_RR_2"/>
    <property type="match status" value="1"/>
</dbReference>